<comment type="function">
    <text evidence="1">Required for O(2)-independent ubiquinone (coenzyme Q) biosynthesis. Together with UbiU, is essential for the C6-hydroxylation reaction in the oxygen-independent ubiquinone biosynthesis pathway.</text>
</comment>
<evidence type="ECO:0000313" key="2">
    <source>
        <dbReference type="EMBL" id="KGD76630.1"/>
    </source>
</evidence>
<dbReference type="GO" id="GO:0006508">
    <property type="term" value="P:proteolysis"/>
    <property type="evidence" value="ECO:0007669"/>
    <property type="project" value="UniProtKB-KW"/>
</dbReference>
<dbReference type="AlphaFoldDB" id="A0A095VPT4"/>
<name>A0A095VPT4_9GAMM</name>
<reference evidence="2" key="1">
    <citation type="submission" date="2014-12" db="EMBL/GenBank/DDBJ databases">
        <title>The draft genome of the Tatumella morbirosei type strain, LMG23360T isolated from pineapple rot.</title>
        <authorList>
            <person name="Smits T.H."/>
            <person name="Palmer M."/>
            <person name="Venter S.N."/>
            <person name="Duffy B."/>
            <person name="Steenkamp E.T."/>
            <person name="Chan W.Y."/>
            <person name="Coutinho T.A."/>
            <person name="Coetzee M.P."/>
            <person name="De Maayer P."/>
        </authorList>
    </citation>
    <scope>NUCLEOTIDE SEQUENCE [LARGE SCALE GENOMIC DNA]</scope>
    <source>
        <strain evidence="2">LMG 23360</strain>
    </source>
</reference>
<dbReference type="NCBIfam" id="NF011991">
    <property type="entry name" value="PRK15447.1"/>
    <property type="match status" value="1"/>
</dbReference>
<comment type="caution">
    <text evidence="2">The sequence shown here is derived from an EMBL/GenBank/DDBJ whole genome shotgun (WGS) entry which is preliminary data.</text>
</comment>
<evidence type="ECO:0000313" key="3">
    <source>
        <dbReference type="Proteomes" id="UP000029577"/>
    </source>
</evidence>
<dbReference type="GO" id="GO:0046872">
    <property type="term" value="F:metal ion binding"/>
    <property type="evidence" value="ECO:0007669"/>
    <property type="project" value="UniProtKB-KW"/>
</dbReference>
<dbReference type="UniPathway" id="UPA00232"/>
<keyword evidence="1" id="KW-0831">Ubiquinone biosynthesis</keyword>
<keyword evidence="1" id="KW-0004">4Fe-4S</keyword>
<comment type="pathway">
    <text evidence="1">Cofactor biosynthesis; ubiquinone biosynthesis.</text>
</comment>
<dbReference type="PANTHER" id="PTHR30217:SF11">
    <property type="entry name" value="UBIQUINONE BIOSYNTHESIS PROTEIN UBIV"/>
    <property type="match status" value="1"/>
</dbReference>
<dbReference type="InterPro" id="IPR043693">
    <property type="entry name" value="UbiV"/>
</dbReference>
<dbReference type="PANTHER" id="PTHR30217">
    <property type="entry name" value="PEPTIDASE U32 FAMILY"/>
    <property type="match status" value="1"/>
</dbReference>
<keyword evidence="2" id="KW-0378">Hydrolase</keyword>
<keyword evidence="1" id="KW-0479">Metal-binding</keyword>
<dbReference type="GO" id="GO:0051539">
    <property type="term" value="F:4 iron, 4 sulfur cluster binding"/>
    <property type="evidence" value="ECO:0007669"/>
    <property type="project" value="UniProtKB-UniRule"/>
</dbReference>
<feature type="binding site" evidence="1">
    <location>
        <position position="197"/>
    </location>
    <ligand>
        <name>[4Fe-4S] cluster</name>
        <dbReference type="ChEBI" id="CHEBI:49883"/>
    </ligand>
</feature>
<dbReference type="Proteomes" id="UP000029577">
    <property type="component" value="Unassembled WGS sequence"/>
</dbReference>
<feature type="binding site" evidence="1">
    <location>
        <position position="193"/>
    </location>
    <ligand>
        <name>[4Fe-4S] cluster</name>
        <dbReference type="ChEBI" id="CHEBI:49883"/>
    </ligand>
</feature>
<keyword evidence="1" id="KW-0408">Iron</keyword>
<keyword evidence="3" id="KW-1185">Reference proteome</keyword>
<dbReference type="Pfam" id="PF01136">
    <property type="entry name" value="Peptidase_U32"/>
    <property type="match status" value="1"/>
</dbReference>
<dbReference type="EMBL" id="JPKR02000001">
    <property type="protein sequence ID" value="KGD76630.1"/>
    <property type="molecule type" value="Genomic_DNA"/>
</dbReference>
<feature type="binding site" evidence="1">
    <location>
        <position position="39"/>
    </location>
    <ligand>
        <name>[4Fe-4S] cluster</name>
        <dbReference type="ChEBI" id="CHEBI:49883"/>
    </ligand>
</feature>
<sequence length="300" mass="33884">MKYALGPVLWYWPTDTLNEFYRAAATCDAEIIYLGEAVCSKRRATSFSQWMEMARQLAAAGKQVVLSTLALLQSPSELKELKRYVTNGEFMIEASDMGTVNLAAEHRLPFVAGHSLNIYNAASLKILLKQGMVRWCMPVELSRDWLETLLKECEDAGFRDRFEVEVFGYGHLPLALSARCFTARSENRDKDHCETCCLHYPQGRKVLSQEGQPVFVLNGIQTMSGYCYHLGNEQKGMQSMVDVLRLSPEDMQTPALTQQFRDNQQGTMPFDLTDATHCNGYWRNIEGMALQTATGHNPLS</sequence>
<dbReference type="GO" id="GO:0008233">
    <property type="term" value="F:peptidase activity"/>
    <property type="evidence" value="ECO:0007669"/>
    <property type="project" value="UniProtKB-KW"/>
</dbReference>
<dbReference type="InterPro" id="IPR051454">
    <property type="entry name" value="RNA/ubiquinone_mod_enzymes"/>
</dbReference>
<gene>
    <name evidence="1" type="primary">ubiV</name>
    <name evidence="2" type="ORF">HA49_03780</name>
</gene>
<keyword evidence="2" id="KW-0645">Protease</keyword>
<organism evidence="2 3">
    <name type="scientific">Tatumella morbirosei</name>
    <dbReference type="NCBI Taxonomy" id="642227"/>
    <lineage>
        <taxon>Bacteria</taxon>
        <taxon>Pseudomonadati</taxon>
        <taxon>Pseudomonadota</taxon>
        <taxon>Gammaproteobacteria</taxon>
        <taxon>Enterobacterales</taxon>
        <taxon>Erwiniaceae</taxon>
        <taxon>Tatumella</taxon>
    </lineage>
</organism>
<dbReference type="HAMAP" id="MF_02233">
    <property type="entry name" value="UbiV"/>
    <property type="match status" value="1"/>
</dbReference>
<evidence type="ECO:0000256" key="1">
    <source>
        <dbReference type="HAMAP-Rule" id="MF_02233"/>
    </source>
</evidence>
<dbReference type="eggNOG" id="COG0826">
    <property type="taxonomic scope" value="Bacteria"/>
</dbReference>
<dbReference type="OrthoDB" id="8523349at2"/>
<dbReference type="InterPro" id="IPR001539">
    <property type="entry name" value="Peptidase_U32"/>
</dbReference>
<accession>A0A095VPT4</accession>
<comment type="cofactor">
    <cofactor evidence="1">
        <name>[4Fe-4S] cluster</name>
        <dbReference type="ChEBI" id="CHEBI:49883"/>
    </cofactor>
</comment>
<dbReference type="GO" id="GO:0006744">
    <property type="term" value="P:ubiquinone biosynthetic process"/>
    <property type="evidence" value="ECO:0007669"/>
    <property type="project" value="UniProtKB-UniRule"/>
</dbReference>
<protein>
    <recommendedName>
        <fullName evidence="1">Ubiquinone biosynthesis protein UbiV</fullName>
    </recommendedName>
</protein>
<comment type="similarity">
    <text evidence="1">Belongs to the peptidase U32 family. UbiV subfamily.</text>
</comment>
<dbReference type="RefSeq" id="WP_038017326.1">
    <property type="nucleotide sequence ID" value="NZ_JPKR02000001.1"/>
</dbReference>
<dbReference type="STRING" id="642227.HA49_03780"/>
<comment type="subunit">
    <text evidence="1">Forms a heterodimer with UbiU.</text>
</comment>
<keyword evidence="1" id="KW-0411">Iron-sulfur</keyword>
<feature type="binding site" evidence="1">
    <location>
        <position position="180"/>
    </location>
    <ligand>
        <name>[4Fe-4S] cluster</name>
        <dbReference type="ChEBI" id="CHEBI:49883"/>
    </ligand>
</feature>
<proteinExistence type="inferred from homology"/>